<dbReference type="InterPro" id="IPR058059">
    <property type="entry name" value="PA3496-like"/>
</dbReference>
<name>A0A1H9FTQ3_9GAMM</name>
<dbReference type="RefSeq" id="WP_091355909.1">
    <property type="nucleotide sequence ID" value="NZ_AP025284.1"/>
</dbReference>
<dbReference type="EMBL" id="FOGB01000003">
    <property type="protein sequence ID" value="SEQ41265.1"/>
    <property type="molecule type" value="Genomic_DNA"/>
</dbReference>
<sequence>MTEKEKQDTELLDLADDWEDDEIEIDAKEKKYCCDAEKRRRIELLMEQRRLERELREFYDD</sequence>
<proteinExistence type="predicted"/>
<dbReference type="NCBIfam" id="NF046101">
    <property type="entry name" value="PA3496_fam"/>
    <property type="match status" value="1"/>
</dbReference>
<organism evidence="1 2">
    <name type="scientific">Amphritea atlantica</name>
    <dbReference type="NCBI Taxonomy" id="355243"/>
    <lineage>
        <taxon>Bacteria</taxon>
        <taxon>Pseudomonadati</taxon>
        <taxon>Pseudomonadota</taxon>
        <taxon>Gammaproteobacteria</taxon>
        <taxon>Oceanospirillales</taxon>
        <taxon>Oceanospirillaceae</taxon>
        <taxon>Amphritea</taxon>
    </lineage>
</organism>
<protein>
    <submittedName>
        <fullName evidence="1">Uncharacterized protein</fullName>
    </submittedName>
</protein>
<gene>
    <name evidence="1" type="ORF">SAMN03080615_01434</name>
</gene>
<dbReference type="Proteomes" id="UP000198749">
    <property type="component" value="Unassembled WGS sequence"/>
</dbReference>
<keyword evidence="2" id="KW-1185">Reference proteome</keyword>
<dbReference type="AlphaFoldDB" id="A0A1H9FTQ3"/>
<reference evidence="2" key="1">
    <citation type="submission" date="2016-10" db="EMBL/GenBank/DDBJ databases">
        <authorList>
            <person name="Varghese N."/>
            <person name="Submissions S."/>
        </authorList>
    </citation>
    <scope>NUCLEOTIDE SEQUENCE [LARGE SCALE GENOMIC DNA]</scope>
    <source>
        <strain evidence="2">DSM 18887</strain>
    </source>
</reference>
<evidence type="ECO:0000313" key="1">
    <source>
        <dbReference type="EMBL" id="SEQ41265.1"/>
    </source>
</evidence>
<evidence type="ECO:0000313" key="2">
    <source>
        <dbReference type="Proteomes" id="UP000198749"/>
    </source>
</evidence>
<accession>A0A1H9FTQ3</accession>